<evidence type="ECO:0000259" key="4">
    <source>
        <dbReference type="Pfam" id="PF13407"/>
    </source>
</evidence>
<dbReference type="Pfam" id="PF13407">
    <property type="entry name" value="Peripla_BP_4"/>
    <property type="match status" value="1"/>
</dbReference>
<evidence type="ECO:0000313" key="5">
    <source>
        <dbReference type="EMBL" id="TDV53834.1"/>
    </source>
</evidence>
<evidence type="ECO:0000256" key="2">
    <source>
        <dbReference type="ARBA" id="ARBA00007639"/>
    </source>
</evidence>
<dbReference type="EMBL" id="SOCP01000004">
    <property type="protein sequence ID" value="TDV53834.1"/>
    <property type="molecule type" value="Genomic_DNA"/>
</dbReference>
<organism evidence="5 6">
    <name type="scientific">Actinophytocola oryzae</name>
    <dbReference type="NCBI Taxonomy" id="502181"/>
    <lineage>
        <taxon>Bacteria</taxon>
        <taxon>Bacillati</taxon>
        <taxon>Actinomycetota</taxon>
        <taxon>Actinomycetes</taxon>
        <taxon>Pseudonocardiales</taxon>
        <taxon>Pseudonocardiaceae</taxon>
    </lineage>
</organism>
<feature type="domain" description="Periplasmic binding protein" evidence="4">
    <location>
        <begin position="29"/>
        <end position="283"/>
    </location>
</feature>
<dbReference type="PROSITE" id="PS51257">
    <property type="entry name" value="PROKAR_LIPOPROTEIN"/>
    <property type="match status" value="1"/>
</dbReference>
<dbReference type="InterPro" id="IPR028082">
    <property type="entry name" value="Peripla_BP_I"/>
</dbReference>
<gene>
    <name evidence="5" type="ORF">CLV71_104302</name>
</gene>
<sequence length="341" mass="36087">MRIPVIVAVVLVIAGCGASSGTGDGAQLGFAVATTSEDFAQQMADGGRYAASRFDGVELRVSGPPGVDGPAEVKLLADLGRTATDGIAVENLAPDLFVRPMADLARKDIPLVAVDTVPLDGSDVETYVGNDNTGIGRMLAEEAIRLLGRDAKGTVVVGTTVPGVPVLDQRARGIKEAFAEELPGVEVLGPFETKIEPTLNFGIWNGLVKANPNALAFLGTGDQDSYNLAKIKQENKGTYLTAGFDLNAATLRAVRDGTNFATLSPEHFMKGAVAIRLLAEAATQDKELPRGWIDSGALLVTKDNVDEVIARQDSVDEWFGPRLDDFFADLDSHLRPLREAS</sequence>
<dbReference type="GO" id="GO:0030313">
    <property type="term" value="C:cell envelope"/>
    <property type="evidence" value="ECO:0007669"/>
    <property type="project" value="UniProtKB-SubCell"/>
</dbReference>
<dbReference type="PANTHER" id="PTHR46847:SF1">
    <property type="entry name" value="D-ALLOSE-BINDING PERIPLASMIC PROTEIN-RELATED"/>
    <property type="match status" value="1"/>
</dbReference>
<evidence type="ECO:0000256" key="3">
    <source>
        <dbReference type="ARBA" id="ARBA00022729"/>
    </source>
</evidence>
<accession>A0A4R7VVC6</accession>
<dbReference type="Gene3D" id="3.40.50.2300">
    <property type="match status" value="2"/>
</dbReference>
<reference evidence="5 6" key="1">
    <citation type="submission" date="2019-03" db="EMBL/GenBank/DDBJ databases">
        <title>Genomic Encyclopedia of Archaeal and Bacterial Type Strains, Phase II (KMG-II): from individual species to whole genera.</title>
        <authorList>
            <person name="Goeker M."/>
        </authorList>
    </citation>
    <scope>NUCLEOTIDE SEQUENCE [LARGE SCALE GENOMIC DNA]</scope>
    <source>
        <strain evidence="5 6">DSM 45499</strain>
    </source>
</reference>
<dbReference type="Proteomes" id="UP000294927">
    <property type="component" value="Unassembled WGS sequence"/>
</dbReference>
<dbReference type="AlphaFoldDB" id="A0A4R7VVC6"/>
<dbReference type="PANTHER" id="PTHR46847">
    <property type="entry name" value="D-ALLOSE-BINDING PERIPLASMIC PROTEIN-RELATED"/>
    <property type="match status" value="1"/>
</dbReference>
<evidence type="ECO:0000313" key="6">
    <source>
        <dbReference type="Proteomes" id="UP000294927"/>
    </source>
</evidence>
<dbReference type="SUPFAM" id="SSF53822">
    <property type="entry name" value="Periplasmic binding protein-like I"/>
    <property type="match status" value="1"/>
</dbReference>
<name>A0A4R7VVC6_9PSEU</name>
<comment type="caution">
    <text evidence="5">The sequence shown here is derived from an EMBL/GenBank/DDBJ whole genome shotgun (WGS) entry which is preliminary data.</text>
</comment>
<evidence type="ECO:0000256" key="1">
    <source>
        <dbReference type="ARBA" id="ARBA00004196"/>
    </source>
</evidence>
<dbReference type="RefSeq" id="WP_133902856.1">
    <property type="nucleotide sequence ID" value="NZ_SOCP01000004.1"/>
</dbReference>
<keyword evidence="6" id="KW-1185">Reference proteome</keyword>
<comment type="subcellular location">
    <subcellularLocation>
        <location evidence="1">Cell envelope</location>
    </subcellularLocation>
</comment>
<comment type="similarity">
    <text evidence="2">Belongs to the bacterial solute-binding protein 2 family.</text>
</comment>
<proteinExistence type="inferred from homology"/>
<dbReference type="OrthoDB" id="3286068at2"/>
<dbReference type="GO" id="GO:0030246">
    <property type="term" value="F:carbohydrate binding"/>
    <property type="evidence" value="ECO:0007669"/>
    <property type="project" value="UniProtKB-ARBA"/>
</dbReference>
<protein>
    <submittedName>
        <fullName evidence="5">Monosaccharide ABC transporter substrate-binding protein (CUT2 family)</fullName>
    </submittedName>
</protein>
<dbReference type="InterPro" id="IPR025997">
    <property type="entry name" value="SBP_2_dom"/>
</dbReference>
<keyword evidence="3" id="KW-0732">Signal</keyword>